<protein>
    <submittedName>
        <fullName evidence="3">DUF302 domain-containing protein</fullName>
    </submittedName>
</protein>
<gene>
    <name evidence="3" type="ORF">K3721_00320</name>
    <name evidence="4" type="ORF">K3722_00320</name>
</gene>
<dbReference type="AlphaFoldDB" id="A0A9Q9HJP0"/>
<keyword evidence="5" id="KW-1185">Reference proteome</keyword>
<evidence type="ECO:0000256" key="1">
    <source>
        <dbReference type="SAM" id="SignalP"/>
    </source>
</evidence>
<reference evidence="3" key="1">
    <citation type="submission" date="2021-08" db="EMBL/GenBank/DDBJ databases">
        <authorList>
            <person name="Nwanade C."/>
            <person name="Wang M."/>
            <person name="Masoudi A."/>
            <person name="Yu Z."/>
            <person name="Liu J."/>
        </authorList>
    </citation>
    <scope>NUCLEOTIDE SEQUENCE</scope>
    <source>
        <strain evidence="3">S122</strain>
        <strain evidence="4">S141</strain>
    </source>
</reference>
<feature type="signal peptide" evidence="1">
    <location>
        <begin position="1"/>
        <end position="19"/>
    </location>
</feature>
<dbReference type="EMBL" id="CP081078">
    <property type="protein sequence ID" value="UWQ58622.1"/>
    <property type="molecule type" value="Genomic_DNA"/>
</dbReference>
<evidence type="ECO:0000259" key="2">
    <source>
        <dbReference type="Pfam" id="PF03625"/>
    </source>
</evidence>
<dbReference type="InterPro" id="IPR005180">
    <property type="entry name" value="DUF302"/>
</dbReference>
<dbReference type="Proteomes" id="UP001058713">
    <property type="component" value="Chromosome"/>
</dbReference>
<organism evidence="3 6">
    <name type="scientific">Leisingera caerulea</name>
    <name type="common">Phaeobacter caeruleus</name>
    <dbReference type="NCBI Taxonomy" id="506591"/>
    <lineage>
        <taxon>Bacteria</taxon>
        <taxon>Pseudomonadati</taxon>
        <taxon>Pseudomonadota</taxon>
        <taxon>Alphaproteobacteria</taxon>
        <taxon>Rhodobacterales</taxon>
        <taxon>Roseobacteraceae</taxon>
        <taxon>Leisingera</taxon>
    </lineage>
</organism>
<name>A0A9Q9HJP0_LEICA</name>
<evidence type="ECO:0000313" key="4">
    <source>
        <dbReference type="EMBL" id="UWQ58622.1"/>
    </source>
</evidence>
<evidence type="ECO:0000313" key="6">
    <source>
        <dbReference type="Proteomes" id="UP001058713"/>
    </source>
</evidence>
<dbReference type="KEGG" id="lcae:K3721_00320"/>
<accession>A0A9Q9HJP0</accession>
<dbReference type="SUPFAM" id="SSF103247">
    <property type="entry name" value="TT1751-like"/>
    <property type="match status" value="1"/>
</dbReference>
<feature type="chain" id="PRO_5040503144" evidence="1">
    <location>
        <begin position="20"/>
        <end position="145"/>
    </location>
</feature>
<dbReference type="Gene3D" id="3.30.310.70">
    <property type="entry name" value="TT1751-like domain"/>
    <property type="match status" value="1"/>
</dbReference>
<dbReference type="Proteomes" id="UP001058184">
    <property type="component" value="Chromosome"/>
</dbReference>
<dbReference type="InterPro" id="IPR035923">
    <property type="entry name" value="TT1751-like_sf"/>
</dbReference>
<evidence type="ECO:0000313" key="3">
    <source>
        <dbReference type="EMBL" id="UWQ54031.1"/>
    </source>
</evidence>
<sequence length="145" mass="15696">MKKHIAAAALAVTAQTAAAQEAVLHTTALPYDDVIFGLESAITNRGLVVDHVSHVGDMLERTRADVGSDVVLFQNAQVFSFCSAQLSREVMEADPMNISFCPYNIFVAQLPGAQEVSIGFRSFPEGEMQVIQDLLDGIVQEAIEE</sequence>
<feature type="domain" description="DUF302" evidence="2">
    <location>
        <begin position="73"/>
        <end position="117"/>
    </location>
</feature>
<evidence type="ECO:0000313" key="5">
    <source>
        <dbReference type="Proteomes" id="UP001058184"/>
    </source>
</evidence>
<keyword evidence="1" id="KW-0732">Signal</keyword>
<proteinExistence type="predicted"/>
<dbReference type="EMBL" id="CP081070">
    <property type="protein sequence ID" value="UWQ54031.1"/>
    <property type="molecule type" value="Genomic_DNA"/>
</dbReference>
<dbReference type="Pfam" id="PF03625">
    <property type="entry name" value="DUF302"/>
    <property type="match status" value="1"/>
</dbReference>
<dbReference type="RefSeq" id="WP_259971467.1">
    <property type="nucleotide sequence ID" value="NZ_CP081070.1"/>
</dbReference>